<sequence length="643" mass="70606">MQQGSPVAAISPFGFIFVGHCPSTRIKVTLYDGSTLLSAQYPPRRIEQDALDSDTFFVPDRSSDGGSGSLVSSIGGKLILCLAIPLSIIFSISVFIFWFIRRRQRRRLHRDSRRGPQESALSLQVSPSVIMGPSPREKQPYFPYTSRSTLTMSLRSGRNSPTLSIEEDVFISYDEAKKQGLSNKWYNSPTTLSPLSEENGGTEKRFFAPDFGLSLVTKGARSERSQSPQSPSRSQRSGSSGRSGYSSAQPLWRSGLDTRDAREVRDEGMMWVSEENDTMTSSMYSPARTFITRHTSSDVGNSTHGTPTPIHPQPTGDHVHFTNITRSSRHFTVEQEKTNVFSSPPAAFIPGHSGRTISQNQLQRMSRNEPLPSPTKTERASTIAPSDIISIFGAAPASERRMSMMTDHTSNTASYPWFSRPESVTGGFLPPLPTISTYPRFDLASIISSSGSGGPTPPTVNTDLESYQFELPYLTPRSVSGLGSEMRSSRNLTPPKRTPSSVWSTYSSPFHSPSDTNPSLNSLSYQTSTSISTPYGTSNFIHFTPADATMTSQAPVSCIIPVREGPVGGITGMGMDMSGEGELGRHKRNLSNWSHLTDRTAARPDSEVMPFENFIYSLNTAAMVEAETQWARDGRSRIHKGKK</sequence>
<keyword evidence="2" id="KW-0472">Membrane</keyword>
<proteinExistence type="predicted"/>
<reference evidence="3 4" key="1">
    <citation type="submission" date="2024-01" db="EMBL/GenBank/DDBJ databases">
        <title>Comparative genomics of Cryptococcus and Kwoniella reveals pathogenesis evolution and contrasting modes of karyotype evolution via chromosome fusion or intercentromeric recombination.</title>
        <authorList>
            <person name="Coelho M.A."/>
            <person name="David-Palma M."/>
            <person name="Shea T."/>
            <person name="Bowers K."/>
            <person name="McGinley-Smith S."/>
            <person name="Mohammad A.W."/>
            <person name="Gnirke A."/>
            <person name="Yurkov A.M."/>
            <person name="Nowrousian M."/>
            <person name="Sun S."/>
            <person name="Cuomo C.A."/>
            <person name="Heitman J."/>
        </authorList>
    </citation>
    <scope>NUCLEOTIDE SEQUENCE [LARGE SCALE GENOMIC DNA]</scope>
    <source>
        <strain evidence="3 4">7685027</strain>
    </source>
</reference>
<feature type="compositionally biased region" description="Polar residues" evidence="1">
    <location>
        <begin position="296"/>
        <end position="306"/>
    </location>
</feature>
<feature type="transmembrane region" description="Helical" evidence="2">
    <location>
        <begin position="74"/>
        <end position="100"/>
    </location>
</feature>
<evidence type="ECO:0000313" key="3">
    <source>
        <dbReference type="EMBL" id="WVO22427.1"/>
    </source>
</evidence>
<name>A0ABZ2AYE2_9TREE</name>
<keyword evidence="4" id="KW-1185">Reference proteome</keyword>
<feature type="compositionally biased region" description="Low complexity" evidence="1">
    <location>
        <begin position="225"/>
        <end position="247"/>
    </location>
</feature>
<accession>A0ABZ2AYE2</accession>
<dbReference type="RefSeq" id="XP_064721666.1">
    <property type="nucleotide sequence ID" value="XM_064865594.1"/>
</dbReference>
<evidence type="ECO:0000313" key="4">
    <source>
        <dbReference type="Proteomes" id="UP001432216"/>
    </source>
</evidence>
<protein>
    <submittedName>
        <fullName evidence="3">Uncharacterized protein</fullName>
    </submittedName>
</protein>
<feature type="region of interest" description="Disordered" evidence="1">
    <location>
        <begin position="480"/>
        <end position="521"/>
    </location>
</feature>
<feature type="region of interest" description="Disordered" evidence="1">
    <location>
        <begin position="218"/>
        <end position="260"/>
    </location>
</feature>
<organism evidence="3 4">
    <name type="scientific">Cryptococcus decagattii</name>
    <dbReference type="NCBI Taxonomy" id="1859122"/>
    <lineage>
        <taxon>Eukaryota</taxon>
        <taxon>Fungi</taxon>
        <taxon>Dikarya</taxon>
        <taxon>Basidiomycota</taxon>
        <taxon>Agaricomycotina</taxon>
        <taxon>Tremellomycetes</taxon>
        <taxon>Tremellales</taxon>
        <taxon>Cryptococcaceae</taxon>
        <taxon>Cryptococcus</taxon>
        <taxon>Cryptococcus gattii species complex</taxon>
    </lineage>
</organism>
<dbReference type="GeneID" id="89990529"/>
<keyword evidence="2" id="KW-0812">Transmembrane</keyword>
<gene>
    <name evidence="3" type="ORF">IAS62_003757</name>
</gene>
<feature type="compositionally biased region" description="Polar residues" evidence="1">
    <location>
        <begin position="498"/>
        <end position="521"/>
    </location>
</feature>
<feature type="region of interest" description="Disordered" evidence="1">
    <location>
        <begin position="109"/>
        <end position="143"/>
    </location>
</feature>
<dbReference type="EMBL" id="CP143811">
    <property type="protein sequence ID" value="WVO22427.1"/>
    <property type="molecule type" value="Genomic_DNA"/>
</dbReference>
<dbReference type="Proteomes" id="UP001432216">
    <property type="component" value="Chromosome 6"/>
</dbReference>
<keyword evidence="2" id="KW-1133">Transmembrane helix</keyword>
<evidence type="ECO:0000256" key="2">
    <source>
        <dbReference type="SAM" id="Phobius"/>
    </source>
</evidence>
<evidence type="ECO:0000256" key="1">
    <source>
        <dbReference type="SAM" id="MobiDB-lite"/>
    </source>
</evidence>
<feature type="region of interest" description="Disordered" evidence="1">
    <location>
        <begin position="296"/>
        <end position="316"/>
    </location>
</feature>